<accession>A0ABV0JWY3</accession>
<feature type="domain" description="DUF6745" evidence="1">
    <location>
        <begin position="15"/>
        <end position="76"/>
    </location>
</feature>
<sequence>MFDFCISVLKLHHDSKKWQVVQQLIQNCGFLFLYEKVCIVCDRPCKLSFDEENLLHAEGEPALQFVDGYSIYANHGRCLFEIPLKN</sequence>
<dbReference type="Proteomes" id="UP001442494">
    <property type="component" value="Unassembled WGS sequence"/>
</dbReference>
<gene>
    <name evidence="2" type="ORF">NDI37_26155</name>
</gene>
<proteinExistence type="predicted"/>
<organism evidence="2 3">
    <name type="scientific">Funiculus sociatus GB2-A5</name>
    <dbReference type="NCBI Taxonomy" id="2933946"/>
    <lineage>
        <taxon>Bacteria</taxon>
        <taxon>Bacillati</taxon>
        <taxon>Cyanobacteriota</taxon>
        <taxon>Cyanophyceae</taxon>
        <taxon>Coleofasciculales</taxon>
        <taxon>Coleofasciculaceae</taxon>
        <taxon>Funiculus</taxon>
    </lineage>
</organism>
<dbReference type="InterPro" id="IPR046633">
    <property type="entry name" value="DUF6745"/>
</dbReference>
<evidence type="ECO:0000313" key="3">
    <source>
        <dbReference type="Proteomes" id="UP001442494"/>
    </source>
</evidence>
<dbReference type="EMBL" id="JAMPKK010000096">
    <property type="protein sequence ID" value="MEP0867928.1"/>
    <property type="molecule type" value="Genomic_DNA"/>
</dbReference>
<dbReference type="Pfam" id="PF20530">
    <property type="entry name" value="DUF6745"/>
    <property type="match status" value="1"/>
</dbReference>
<keyword evidence="3" id="KW-1185">Reference proteome</keyword>
<dbReference type="RefSeq" id="WP_190428141.1">
    <property type="nucleotide sequence ID" value="NZ_JAMPKK010000096.1"/>
</dbReference>
<reference evidence="2 3" key="1">
    <citation type="submission" date="2022-04" db="EMBL/GenBank/DDBJ databases">
        <title>Positive selection, recombination, and allopatry shape intraspecific diversity of widespread and dominant cyanobacteria.</title>
        <authorList>
            <person name="Wei J."/>
            <person name="Shu W."/>
            <person name="Hu C."/>
        </authorList>
    </citation>
    <scope>NUCLEOTIDE SEQUENCE [LARGE SCALE GENOMIC DNA]</scope>
    <source>
        <strain evidence="2 3">GB2-A5</strain>
    </source>
</reference>
<name>A0ABV0JWY3_9CYAN</name>
<evidence type="ECO:0000313" key="2">
    <source>
        <dbReference type="EMBL" id="MEP0867928.1"/>
    </source>
</evidence>
<protein>
    <recommendedName>
        <fullName evidence="1">DUF6745 domain-containing protein</fullName>
    </recommendedName>
</protein>
<comment type="caution">
    <text evidence="2">The sequence shown here is derived from an EMBL/GenBank/DDBJ whole genome shotgun (WGS) entry which is preliminary data.</text>
</comment>
<evidence type="ECO:0000259" key="1">
    <source>
        <dbReference type="Pfam" id="PF20530"/>
    </source>
</evidence>